<gene>
    <name evidence="1" type="ORF">GCM10022287_05330</name>
</gene>
<proteinExistence type="predicted"/>
<comment type="caution">
    <text evidence="1">The sequence shown here is derived from an EMBL/GenBank/DDBJ whole genome shotgun (WGS) entry which is preliminary data.</text>
</comment>
<evidence type="ECO:0008006" key="3">
    <source>
        <dbReference type="Google" id="ProtNLM"/>
    </source>
</evidence>
<keyword evidence="2" id="KW-1185">Reference proteome</keyword>
<organism evidence="1 2">
    <name type="scientific">Gryllotalpicola koreensis</name>
    <dbReference type="NCBI Taxonomy" id="993086"/>
    <lineage>
        <taxon>Bacteria</taxon>
        <taxon>Bacillati</taxon>
        <taxon>Actinomycetota</taxon>
        <taxon>Actinomycetes</taxon>
        <taxon>Micrococcales</taxon>
        <taxon>Microbacteriaceae</taxon>
        <taxon>Gryllotalpicola</taxon>
    </lineage>
</organism>
<dbReference type="Proteomes" id="UP001501079">
    <property type="component" value="Unassembled WGS sequence"/>
</dbReference>
<protein>
    <recommendedName>
        <fullName evidence="3">HNH endonuclease</fullName>
    </recommendedName>
</protein>
<accession>A0ABP7ZSF4</accession>
<sequence length="71" mass="7367">MLSVDEAATERAAVRAHLRAAEADCLLLYRLLPAVPGWSGAASWAFGLRLAELRARVAAAHAALAAAEAAL</sequence>
<evidence type="ECO:0000313" key="2">
    <source>
        <dbReference type="Proteomes" id="UP001501079"/>
    </source>
</evidence>
<name>A0ABP7ZSF4_9MICO</name>
<reference evidence="2" key="1">
    <citation type="journal article" date="2019" name="Int. J. Syst. Evol. Microbiol.">
        <title>The Global Catalogue of Microorganisms (GCM) 10K type strain sequencing project: providing services to taxonomists for standard genome sequencing and annotation.</title>
        <authorList>
            <consortium name="The Broad Institute Genomics Platform"/>
            <consortium name="The Broad Institute Genome Sequencing Center for Infectious Disease"/>
            <person name="Wu L."/>
            <person name="Ma J."/>
        </authorList>
    </citation>
    <scope>NUCLEOTIDE SEQUENCE [LARGE SCALE GENOMIC DNA]</scope>
    <source>
        <strain evidence="2">JCM 17591</strain>
    </source>
</reference>
<evidence type="ECO:0000313" key="1">
    <source>
        <dbReference type="EMBL" id="GAA4169155.1"/>
    </source>
</evidence>
<dbReference type="EMBL" id="BAABBW010000001">
    <property type="protein sequence ID" value="GAA4169155.1"/>
    <property type="molecule type" value="Genomic_DNA"/>
</dbReference>